<comment type="caution">
    <text evidence="2">The sequence shown here is derived from an EMBL/GenBank/DDBJ whole genome shotgun (WGS) entry which is preliminary data.</text>
</comment>
<name>A0A438I245_VITVI</name>
<organism evidence="2 3">
    <name type="scientific">Vitis vinifera</name>
    <name type="common">Grape</name>
    <dbReference type="NCBI Taxonomy" id="29760"/>
    <lineage>
        <taxon>Eukaryota</taxon>
        <taxon>Viridiplantae</taxon>
        <taxon>Streptophyta</taxon>
        <taxon>Embryophyta</taxon>
        <taxon>Tracheophyta</taxon>
        <taxon>Spermatophyta</taxon>
        <taxon>Magnoliopsida</taxon>
        <taxon>eudicotyledons</taxon>
        <taxon>Gunneridae</taxon>
        <taxon>Pentapetalae</taxon>
        <taxon>rosids</taxon>
        <taxon>Vitales</taxon>
        <taxon>Vitaceae</taxon>
        <taxon>Viteae</taxon>
        <taxon>Vitis</taxon>
    </lineage>
</organism>
<sequence>MRRDSREEQMMFLRWLLMWFEAISGLRVNMDKSELILVGKVENVEDLVTELRCQVGSLSSTYLGMSLGARFNSVAA</sequence>
<keyword evidence="1" id="KW-0732">Signal</keyword>
<reference evidence="2 3" key="1">
    <citation type="journal article" date="2018" name="PLoS Genet.">
        <title>Population sequencing reveals clonal diversity and ancestral inbreeding in the grapevine cultivar Chardonnay.</title>
        <authorList>
            <person name="Roach M.J."/>
            <person name="Johnson D.L."/>
            <person name="Bohlmann J."/>
            <person name="van Vuuren H.J."/>
            <person name="Jones S.J."/>
            <person name="Pretorius I.S."/>
            <person name="Schmidt S.A."/>
            <person name="Borneman A.R."/>
        </authorList>
    </citation>
    <scope>NUCLEOTIDE SEQUENCE [LARGE SCALE GENOMIC DNA]</scope>
    <source>
        <strain evidence="3">cv. Chardonnay</strain>
        <tissue evidence="2">Leaf</tissue>
    </source>
</reference>
<feature type="signal peptide" evidence="1">
    <location>
        <begin position="1"/>
        <end position="25"/>
    </location>
</feature>
<accession>A0A438I245</accession>
<evidence type="ECO:0000256" key="1">
    <source>
        <dbReference type="SAM" id="SignalP"/>
    </source>
</evidence>
<dbReference type="Proteomes" id="UP000288805">
    <property type="component" value="Unassembled WGS sequence"/>
</dbReference>
<feature type="chain" id="PRO_5019094398" evidence="1">
    <location>
        <begin position="26"/>
        <end position="76"/>
    </location>
</feature>
<proteinExistence type="predicted"/>
<dbReference type="EMBL" id="QGNW01000151">
    <property type="protein sequence ID" value="RVW90777.1"/>
    <property type="molecule type" value="Genomic_DNA"/>
</dbReference>
<evidence type="ECO:0000313" key="3">
    <source>
        <dbReference type="Proteomes" id="UP000288805"/>
    </source>
</evidence>
<evidence type="ECO:0000313" key="2">
    <source>
        <dbReference type="EMBL" id="RVW90777.1"/>
    </source>
</evidence>
<dbReference type="AlphaFoldDB" id="A0A438I245"/>
<gene>
    <name evidence="2" type="ORF">CK203_028526</name>
</gene>
<protein>
    <submittedName>
        <fullName evidence="2">Uncharacterized protein</fullName>
    </submittedName>
</protein>